<dbReference type="EMBL" id="DS550777">
    <property type="protein sequence ID" value="EDR22310.1"/>
    <property type="molecule type" value="Genomic_DNA"/>
</dbReference>
<reference evidence="8" key="1">
    <citation type="submission" date="2007-12" db="EMBL/GenBank/DDBJ databases">
        <title>Annotation of Entamoeba dispar SAW760.</title>
        <authorList>
            <person name="Lorenzi H."/>
            <person name="Inman J."/>
            <person name="Schobel S."/>
            <person name="Amedeo P."/>
            <person name="Caler E."/>
        </authorList>
    </citation>
    <scope>NUCLEOTIDE SEQUENCE [LARGE SCALE GENOMIC DNA]</scope>
    <source>
        <strain evidence="8">ATCC PRA-260 / SAW760</strain>
    </source>
</reference>
<dbReference type="OrthoDB" id="24822at2759"/>
<keyword evidence="1 7" id="KW-0808">Transferase</keyword>
<dbReference type="VEuPathDB" id="AmoebaDB:EDI_106790"/>
<dbReference type="EC" id="2.7.11.26" evidence="7"/>
<dbReference type="GO" id="GO:0061709">
    <property type="term" value="P:reticulophagy"/>
    <property type="evidence" value="ECO:0007669"/>
    <property type="project" value="TreeGrafter"/>
</dbReference>
<dbReference type="SUPFAM" id="SSF56112">
    <property type="entry name" value="Protein kinase-like (PK-like)"/>
    <property type="match status" value="2"/>
</dbReference>
<evidence type="ECO:0000313" key="7">
    <source>
        <dbReference type="EMBL" id="EDR22310.1"/>
    </source>
</evidence>
<dbReference type="GO" id="GO:0050321">
    <property type="term" value="F:tau-protein kinase activity"/>
    <property type="evidence" value="ECO:0007669"/>
    <property type="project" value="UniProtKB-EC"/>
</dbReference>
<dbReference type="GO" id="GO:0000422">
    <property type="term" value="P:autophagy of mitochondrion"/>
    <property type="evidence" value="ECO:0007669"/>
    <property type="project" value="TreeGrafter"/>
</dbReference>
<dbReference type="SMART" id="SM00220">
    <property type="entry name" value="S_TKc"/>
    <property type="match status" value="2"/>
</dbReference>
<proteinExistence type="predicted"/>
<evidence type="ECO:0000256" key="1">
    <source>
        <dbReference type="ARBA" id="ARBA00022679"/>
    </source>
</evidence>
<evidence type="ECO:0000313" key="8">
    <source>
        <dbReference type="Proteomes" id="UP000008076"/>
    </source>
</evidence>
<dbReference type="Proteomes" id="UP000008076">
    <property type="component" value="Unassembled WGS sequence"/>
</dbReference>
<evidence type="ECO:0000256" key="4">
    <source>
        <dbReference type="ARBA" id="ARBA00022840"/>
    </source>
</evidence>
<gene>
    <name evidence="7" type="ORF">EDI_106790</name>
</gene>
<evidence type="ECO:0000256" key="5">
    <source>
        <dbReference type="PROSITE-ProRule" id="PRU10141"/>
    </source>
</evidence>
<sequence>MNSFQTRGYLLISGEENYGGTSVVRKYKKDKLFYAIKEIKDDSDYPMEKIDNEISIMLNLKHPNIIELKEWFISQNEMNVYKCLVMEWCEDSLQHYVNKNSYGLSIDEMHFFVSDMMSALKYLVLEKKILHRDLKLANFLLKRSKEYPFPIVKLCDFGSAISITPKISGSFSSLLFSAPEVNKEEYTSKIDIWSLGCCIYWMATGHPIYPIDDVNEFHTSLEKEEPIQFNEIPDGSLKSMLTQMLVFNSEQRISWEKLFNTLFVEECNKEKIDVEGSKENYQIINELGKGSFGSVVKAWDKRNQKYVAIKKIYRNDIDNSLLKQMAMKEIRIMKLFHHPNICAFFDYYVDVQCYLVMEYCDSGDIQQLIDIRRRQGANPLLSNEEIFSFTNDILNGIKYLHVEKHFAHRDIKPSNILLAHSLISKYPVVKISDLGLTKRDNYIDPLRTNAGTPAYMAPEIHNGNYTYQSDLWSIGCVIYYMCTGSLIFPKNNFRLFFSEKRLPPFGSLKVKPSIIDLMKHLIVYDVNKRWGWKEIETSPFMYEYNGENVKLIHQIEEEVQVEDDMVKDGKNTIEIVTKMKMNIKQMSVEEMMGVLYTIGKLCNISIEESPCDINVNVHPIMTLFECTRDITFEALNMMETCPTDKDWKLLLNYSRSMFRVLNKLLPSTEQKYIHQSLFSFSVLLNIKEINTFSSSVD</sequence>
<dbReference type="GO" id="GO:0005776">
    <property type="term" value="C:autophagosome"/>
    <property type="evidence" value="ECO:0007669"/>
    <property type="project" value="TreeGrafter"/>
</dbReference>
<dbReference type="AlphaFoldDB" id="B0ET57"/>
<dbReference type="PANTHER" id="PTHR24348:SF22">
    <property type="entry name" value="NON-SPECIFIC SERINE_THREONINE PROTEIN KINASE"/>
    <property type="match status" value="1"/>
</dbReference>
<dbReference type="GeneID" id="5886450"/>
<organism evidence="8">
    <name type="scientific">Entamoeba dispar (strain ATCC PRA-260 / SAW760)</name>
    <dbReference type="NCBI Taxonomy" id="370354"/>
    <lineage>
        <taxon>Eukaryota</taxon>
        <taxon>Amoebozoa</taxon>
        <taxon>Evosea</taxon>
        <taxon>Archamoebae</taxon>
        <taxon>Mastigamoebida</taxon>
        <taxon>Entamoebidae</taxon>
        <taxon>Entamoeba</taxon>
    </lineage>
</organism>
<keyword evidence="2 5" id="KW-0547">Nucleotide-binding</keyword>
<dbReference type="GO" id="GO:0004708">
    <property type="term" value="F:MAP kinase kinase activity"/>
    <property type="evidence" value="ECO:0007669"/>
    <property type="project" value="UniProtKB-EC"/>
</dbReference>
<dbReference type="InterPro" id="IPR008271">
    <property type="entry name" value="Ser/Thr_kinase_AS"/>
</dbReference>
<dbReference type="InterPro" id="IPR000719">
    <property type="entry name" value="Prot_kinase_dom"/>
</dbReference>
<feature type="domain" description="Protein kinase" evidence="6">
    <location>
        <begin position="7"/>
        <end position="264"/>
    </location>
</feature>
<dbReference type="GO" id="GO:0010506">
    <property type="term" value="P:regulation of autophagy"/>
    <property type="evidence" value="ECO:0007669"/>
    <property type="project" value="InterPro"/>
</dbReference>
<dbReference type="InterPro" id="IPR017441">
    <property type="entry name" value="Protein_kinase_ATP_BS"/>
</dbReference>
<dbReference type="FunFam" id="3.30.200.20:FF:000042">
    <property type="entry name" value="Aurora kinase A"/>
    <property type="match status" value="1"/>
</dbReference>
<dbReference type="PROSITE" id="PS00107">
    <property type="entry name" value="PROTEIN_KINASE_ATP"/>
    <property type="match status" value="1"/>
</dbReference>
<keyword evidence="4 5" id="KW-0067">ATP-binding</keyword>
<keyword evidence="8" id="KW-1185">Reference proteome</keyword>
<dbReference type="RefSeq" id="XP_001741260.1">
    <property type="nucleotide sequence ID" value="XM_001741208.1"/>
</dbReference>
<evidence type="ECO:0000259" key="6">
    <source>
        <dbReference type="PROSITE" id="PS50011"/>
    </source>
</evidence>
<dbReference type="OMA" id="IQGTHII"/>
<feature type="binding site" evidence="5">
    <location>
        <position position="311"/>
    </location>
    <ligand>
        <name>ATP</name>
        <dbReference type="ChEBI" id="CHEBI:30616"/>
    </ligand>
</feature>
<dbReference type="PROSITE" id="PS00108">
    <property type="entry name" value="PROTEIN_KINASE_ST"/>
    <property type="match status" value="2"/>
</dbReference>
<dbReference type="GO" id="GO:0034727">
    <property type="term" value="P:piecemeal microautophagy of the nucleus"/>
    <property type="evidence" value="ECO:0007669"/>
    <property type="project" value="TreeGrafter"/>
</dbReference>
<accession>B0ET57</accession>
<dbReference type="PROSITE" id="PS50011">
    <property type="entry name" value="PROTEIN_KINASE_DOM"/>
    <property type="match status" value="2"/>
</dbReference>
<dbReference type="GO" id="GO:0005829">
    <property type="term" value="C:cytosol"/>
    <property type="evidence" value="ECO:0007669"/>
    <property type="project" value="TreeGrafter"/>
</dbReference>
<dbReference type="GO" id="GO:0042594">
    <property type="term" value="P:response to starvation"/>
    <property type="evidence" value="ECO:0007669"/>
    <property type="project" value="TreeGrafter"/>
</dbReference>
<dbReference type="InterPro" id="IPR011009">
    <property type="entry name" value="Kinase-like_dom_sf"/>
</dbReference>
<dbReference type="Gene3D" id="1.10.510.10">
    <property type="entry name" value="Transferase(Phosphotransferase) domain 1"/>
    <property type="match status" value="2"/>
</dbReference>
<dbReference type="EC" id="2.7.12.2" evidence="7"/>
<dbReference type="CDD" id="cd00180">
    <property type="entry name" value="PKc"/>
    <property type="match status" value="2"/>
</dbReference>
<dbReference type="KEGG" id="edi:EDI_106790"/>
<keyword evidence="3 7" id="KW-0418">Kinase</keyword>
<evidence type="ECO:0000256" key="3">
    <source>
        <dbReference type="ARBA" id="ARBA00022777"/>
    </source>
</evidence>
<dbReference type="PANTHER" id="PTHR24348">
    <property type="entry name" value="SERINE/THREONINE-PROTEIN KINASE UNC-51-RELATED"/>
    <property type="match status" value="1"/>
</dbReference>
<feature type="domain" description="Protein kinase" evidence="6">
    <location>
        <begin position="281"/>
        <end position="541"/>
    </location>
</feature>
<dbReference type="eggNOG" id="KOG0595">
    <property type="taxonomic scope" value="Eukaryota"/>
</dbReference>
<dbReference type="Pfam" id="PF00069">
    <property type="entry name" value="Pkinase"/>
    <property type="match status" value="2"/>
</dbReference>
<dbReference type="GO" id="GO:0034045">
    <property type="term" value="C:phagophore assembly site membrane"/>
    <property type="evidence" value="ECO:0007669"/>
    <property type="project" value="TreeGrafter"/>
</dbReference>
<dbReference type="GO" id="GO:0000045">
    <property type="term" value="P:autophagosome assembly"/>
    <property type="evidence" value="ECO:0007669"/>
    <property type="project" value="TreeGrafter"/>
</dbReference>
<evidence type="ECO:0000256" key="2">
    <source>
        <dbReference type="ARBA" id="ARBA00022741"/>
    </source>
</evidence>
<dbReference type="InterPro" id="IPR045269">
    <property type="entry name" value="Atg1-like"/>
</dbReference>
<protein>
    <submittedName>
        <fullName evidence="7">Calcium/calmodulin-dependent protein kinase type, putative</fullName>
        <ecNumber evidence="7">2.7.11.26</ecNumber>
        <ecNumber evidence="7">2.7.12.2</ecNumber>
    </submittedName>
</protein>
<name>B0ET57_ENTDS</name>
<dbReference type="GO" id="GO:0005524">
    <property type="term" value="F:ATP binding"/>
    <property type="evidence" value="ECO:0007669"/>
    <property type="project" value="UniProtKB-UniRule"/>
</dbReference>